<dbReference type="SUPFAM" id="SSF57938">
    <property type="entry name" value="DnaJ/Hsp40 cysteine-rich domain"/>
    <property type="match status" value="1"/>
</dbReference>
<dbReference type="RefSeq" id="WP_218157494.1">
    <property type="nucleotide sequence ID" value="NZ_FNOK01000031.1"/>
</dbReference>
<dbReference type="AlphaFoldDB" id="A0A1H3LGM1"/>
<keyword evidence="1" id="KW-0812">Transmembrane</keyword>
<evidence type="ECO:0000313" key="2">
    <source>
        <dbReference type="EMBL" id="SDY63466.1"/>
    </source>
</evidence>
<evidence type="ECO:0000313" key="3">
    <source>
        <dbReference type="Proteomes" id="UP000199529"/>
    </source>
</evidence>
<keyword evidence="1" id="KW-0472">Membrane</keyword>
<feature type="transmembrane region" description="Helical" evidence="1">
    <location>
        <begin position="6"/>
        <end position="26"/>
    </location>
</feature>
<accession>A0A1H3LGM1</accession>
<name>A0A1H3LGM1_9PSEU</name>
<protein>
    <submittedName>
        <fullName evidence="2">Uncharacterized protein</fullName>
    </submittedName>
</protein>
<dbReference type="STRING" id="418495.SAMN05216215_103160"/>
<organism evidence="2 3">
    <name type="scientific">Saccharopolyspora shandongensis</name>
    <dbReference type="NCBI Taxonomy" id="418495"/>
    <lineage>
        <taxon>Bacteria</taxon>
        <taxon>Bacillati</taxon>
        <taxon>Actinomycetota</taxon>
        <taxon>Actinomycetes</taxon>
        <taxon>Pseudonocardiales</taxon>
        <taxon>Pseudonocardiaceae</taxon>
        <taxon>Saccharopolyspora</taxon>
    </lineage>
</organism>
<dbReference type="Proteomes" id="UP000199529">
    <property type="component" value="Unassembled WGS sequence"/>
</dbReference>
<proteinExistence type="predicted"/>
<gene>
    <name evidence="2" type="ORF">SAMN05216215_103160</name>
</gene>
<evidence type="ECO:0000256" key="1">
    <source>
        <dbReference type="SAM" id="Phobius"/>
    </source>
</evidence>
<sequence length="73" mass="8179">MTLLHIVVFTALATAGYLGTCVLWPYKVCRTCQGRGQLRARLVGIRYCPTCTGTGLRLRVGRRAIDAARRRNR</sequence>
<keyword evidence="1" id="KW-1133">Transmembrane helix</keyword>
<dbReference type="EMBL" id="FNOK01000031">
    <property type="protein sequence ID" value="SDY63466.1"/>
    <property type="molecule type" value="Genomic_DNA"/>
</dbReference>
<keyword evidence="3" id="KW-1185">Reference proteome</keyword>
<dbReference type="InterPro" id="IPR036410">
    <property type="entry name" value="HSP_DnaJ_Cys-rich_dom_sf"/>
</dbReference>
<reference evidence="3" key="1">
    <citation type="submission" date="2016-10" db="EMBL/GenBank/DDBJ databases">
        <authorList>
            <person name="Varghese N."/>
            <person name="Submissions S."/>
        </authorList>
    </citation>
    <scope>NUCLEOTIDE SEQUENCE [LARGE SCALE GENOMIC DNA]</scope>
    <source>
        <strain evidence="3">CGMCC 4.3530</strain>
    </source>
</reference>